<protein>
    <submittedName>
        <fullName evidence="1">Uncharacterized protein</fullName>
    </submittedName>
</protein>
<dbReference type="EMBL" id="FOGS01000007">
    <property type="protein sequence ID" value="SES11625.1"/>
    <property type="molecule type" value="Genomic_DNA"/>
</dbReference>
<dbReference type="STRING" id="416874.SAMN04487958_107153"/>
<dbReference type="Proteomes" id="UP000198505">
    <property type="component" value="Unassembled WGS sequence"/>
</dbReference>
<gene>
    <name evidence="1" type="ORF">SAMN04487958_107153</name>
</gene>
<reference evidence="2" key="1">
    <citation type="submission" date="2016-10" db="EMBL/GenBank/DDBJ databases">
        <authorList>
            <person name="Varghese N."/>
            <person name="Submissions S."/>
        </authorList>
    </citation>
    <scope>NUCLEOTIDE SEQUENCE [LARGE SCALE GENOMIC DNA]</scope>
    <source>
        <strain evidence="2">CGMCC 1.6495</strain>
    </source>
</reference>
<accession>A0A1H9UQ66</accession>
<organism evidence="1 2">
    <name type="scientific">Vreelandella subterranea</name>
    <dbReference type="NCBI Taxonomy" id="416874"/>
    <lineage>
        <taxon>Bacteria</taxon>
        <taxon>Pseudomonadati</taxon>
        <taxon>Pseudomonadota</taxon>
        <taxon>Gammaproteobacteria</taxon>
        <taxon>Oceanospirillales</taxon>
        <taxon>Halomonadaceae</taxon>
        <taxon>Vreelandella</taxon>
    </lineage>
</organism>
<dbReference type="AlphaFoldDB" id="A0A1H9UQ66"/>
<sequence>MTRYAEKTSVSNERSRAEIEQTVSHYGASGFMYGWDGDTAVMAFQMNGRRIRFDLTMPDRHSDEFTTTETGRDRAPAQAAKAWEQACRQRWRALALVIKAKLEAVESGITEFEEEFLAHIVLPNGGTVGRWMLPQVKSAYETGDMPPLLPSPRGDQS</sequence>
<name>A0A1H9UQ66_9GAMM</name>
<dbReference type="RefSeq" id="WP_092828073.1">
    <property type="nucleotide sequence ID" value="NZ_FOGS01000007.1"/>
</dbReference>
<evidence type="ECO:0000313" key="2">
    <source>
        <dbReference type="Proteomes" id="UP000198505"/>
    </source>
</evidence>
<evidence type="ECO:0000313" key="1">
    <source>
        <dbReference type="EMBL" id="SES11625.1"/>
    </source>
</evidence>
<keyword evidence="2" id="KW-1185">Reference proteome</keyword>
<proteinExistence type="predicted"/>